<protein>
    <recommendedName>
        <fullName evidence="8">Mind bomb SH3 repeat domain-containing protein</fullName>
    </recommendedName>
</protein>
<dbReference type="EMBL" id="JAUIZM010000001">
    <property type="protein sequence ID" value="KAK1400951.1"/>
    <property type="molecule type" value="Genomic_DNA"/>
</dbReference>
<evidence type="ECO:0000256" key="3">
    <source>
        <dbReference type="ARBA" id="ARBA00022723"/>
    </source>
</evidence>
<name>A0AAD8N9V5_9APIA</name>
<dbReference type="Proteomes" id="UP001237642">
    <property type="component" value="Unassembled WGS sequence"/>
</dbReference>
<keyword evidence="6" id="KW-0833">Ubl conjugation pathway</keyword>
<reference evidence="9" key="2">
    <citation type="submission" date="2023-05" db="EMBL/GenBank/DDBJ databases">
        <authorList>
            <person name="Schelkunov M.I."/>
        </authorList>
    </citation>
    <scope>NUCLEOTIDE SEQUENCE</scope>
    <source>
        <strain evidence="9">Hsosn_3</strain>
        <tissue evidence="9">Leaf</tissue>
    </source>
</reference>
<evidence type="ECO:0000256" key="6">
    <source>
        <dbReference type="ARBA" id="ARBA00022786"/>
    </source>
</evidence>
<organism evidence="9 10">
    <name type="scientific">Heracleum sosnowskyi</name>
    <dbReference type="NCBI Taxonomy" id="360622"/>
    <lineage>
        <taxon>Eukaryota</taxon>
        <taxon>Viridiplantae</taxon>
        <taxon>Streptophyta</taxon>
        <taxon>Embryophyta</taxon>
        <taxon>Tracheophyta</taxon>
        <taxon>Spermatophyta</taxon>
        <taxon>Magnoliopsida</taxon>
        <taxon>eudicotyledons</taxon>
        <taxon>Gunneridae</taxon>
        <taxon>Pentapetalae</taxon>
        <taxon>asterids</taxon>
        <taxon>campanulids</taxon>
        <taxon>Apiales</taxon>
        <taxon>Apiaceae</taxon>
        <taxon>Apioideae</taxon>
        <taxon>apioid superclade</taxon>
        <taxon>Tordylieae</taxon>
        <taxon>Tordyliinae</taxon>
        <taxon>Heracleum</taxon>
    </lineage>
</organism>
<evidence type="ECO:0000313" key="10">
    <source>
        <dbReference type="Proteomes" id="UP001237642"/>
    </source>
</evidence>
<dbReference type="AlphaFoldDB" id="A0AAD8N9V5"/>
<feature type="domain" description="Mind bomb SH3 repeat" evidence="8">
    <location>
        <begin position="22"/>
        <end position="50"/>
    </location>
</feature>
<dbReference type="GO" id="GO:0004842">
    <property type="term" value="F:ubiquitin-protein transferase activity"/>
    <property type="evidence" value="ECO:0007669"/>
    <property type="project" value="InterPro"/>
</dbReference>
<keyword evidence="4" id="KW-0677">Repeat</keyword>
<evidence type="ECO:0000259" key="8">
    <source>
        <dbReference type="Pfam" id="PF18346"/>
    </source>
</evidence>
<dbReference type="GO" id="GO:0016567">
    <property type="term" value="P:protein ubiquitination"/>
    <property type="evidence" value="ECO:0007669"/>
    <property type="project" value="InterPro"/>
</dbReference>
<sequence length="151" mass="17202">MSLARPENLKQKFTHLHVFSTDVLYVDDDGILHVGFHGSSRGWKLDPAEMFKTARRHSSWGVSPGDAERLSGYEVGDSVLIKPSLDPIRNYDWNSIGKESLEVVHSVPDNGYLELACCFRKGKWITHYMDVNTKRHGNGERRKDYSKQQPG</sequence>
<evidence type="ECO:0000313" key="9">
    <source>
        <dbReference type="EMBL" id="KAK1400951.1"/>
    </source>
</evidence>
<dbReference type="InterPro" id="IPR040847">
    <property type="entry name" value="SH3_15"/>
</dbReference>
<evidence type="ECO:0000256" key="1">
    <source>
        <dbReference type="ARBA" id="ARBA00004906"/>
    </source>
</evidence>
<proteinExistence type="predicted"/>
<dbReference type="GO" id="GO:0006952">
    <property type="term" value="P:defense response"/>
    <property type="evidence" value="ECO:0007669"/>
    <property type="project" value="InterPro"/>
</dbReference>
<evidence type="ECO:0000256" key="4">
    <source>
        <dbReference type="ARBA" id="ARBA00022737"/>
    </source>
</evidence>
<comment type="pathway">
    <text evidence="1">Protein modification; protein ubiquitination.</text>
</comment>
<keyword evidence="2" id="KW-0808">Transferase</keyword>
<evidence type="ECO:0000256" key="2">
    <source>
        <dbReference type="ARBA" id="ARBA00022679"/>
    </source>
</evidence>
<dbReference type="GO" id="GO:0005769">
    <property type="term" value="C:early endosome"/>
    <property type="evidence" value="ECO:0007669"/>
    <property type="project" value="TreeGrafter"/>
</dbReference>
<reference evidence="9" key="1">
    <citation type="submission" date="2023-02" db="EMBL/GenBank/DDBJ databases">
        <title>Genome of toxic invasive species Heracleum sosnowskyi carries increased number of genes despite the absence of recent whole-genome duplications.</title>
        <authorList>
            <person name="Schelkunov M."/>
            <person name="Shtratnikova V."/>
            <person name="Makarenko M."/>
            <person name="Klepikova A."/>
            <person name="Omelchenko D."/>
            <person name="Novikova G."/>
            <person name="Obukhova E."/>
            <person name="Bogdanov V."/>
            <person name="Penin A."/>
            <person name="Logacheva M."/>
        </authorList>
    </citation>
    <scope>NUCLEOTIDE SEQUENCE</scope>
    <source>
        <strain evidence="9">Hsosn_3</strain>
        <tissue evidence="9">Leaf</tissue>
    </source>
</reference>
<comment type="caution">
    <text evidence="9">The sequence shown here is derived from an EMBL/GenBank/DDBJ whole genome shotgun (WGS) entry which is preliminary data.</text>
</comment>
<dbReference type="PANTHER" id="PTHR46960">
    <property type="entry name" value="E3 UBIQUITIN-PROTEIN LIGASE KEG"/>
    <property type="match status" value="1"/>
</dbReference>
<dbReference type="InterPro" id="IPR044584">
    <property type="entry name" value="KEG"/>
</dbReference>
<dbReference type="Pfam" id="PF18346">
    <property type="entry name" value="SH3_15"/>
    <property type="match status" value="1"/>
</dbReference>
<evidence type="ECO:0000256" key="7">
    <source>
        <dbReference type="ARBA" id="ARBA00022833"/>
    </source>
</evidence>
<gene>
    <name evidence="9" type="ORF">POM88_000556</name>
</gene>
<keyword evidence="10" id="KW-1185">Reference proteome</keyword>
<keyword evidence="3" id="KW-0479">Metal-binding</keyword>
<keyword evidence="7" id="KW-0862">Zinc</keyword>
<dbReference type="GO" id="GO:0009788">
    <property type="term" value="P:negative regulation of abscisic acid-activated signaling pathway"/>
    <property type="evidence" value="ECO:0007669"/>
    <property type="project" value="TreeGrafter"/>
</dbReference>
<accession>A0AAD8N9V5</accession>
<keyword evidence="5" id="KW-0863">Zinc-finger</keyword>
<dbReference type="GO" id="GO:0045324">
    <property type="term" value="P:late endosome to vacuole transport"/>
    <property type="evidence" value="ECO:0007669"/>
    <property type="project" value="TreeGrafter"/>
</dbReference>
<evidence type="ECO:0000256" key="5">
    <source>
        <dbReference type="ARBA" id="ARBA00022771"/>
    </source>
</evidence>
<dbReference type="PANTHER" id="PTHR46960:SF1">
    <property type="entry name" value="E3 UBIQUITIN-PROTEIN LIGASE KEG"/>
    <property type="match status" value="1"/>
</dbReference>
<dbReference type="GO" id="GO:0009738">
    <property type="term" value="P:abscisic acid-activated signaling pathway"/>
    <property type="evidence" value="ECO:0007669"/>
    <property type="project" value="InterPro"/>
</dbReference>
<dbReference type="GO" id="GO:0005802">
    <property type="term" value="C:trans-Golgi network"/>
    <property type="evidence" value="ECO:0007669"/>
    <property type="project" value="TreeGrafter"/>
</dbReference>